<reference evidence="2 3" key="1">
    <citation type="journal article" date="2021" name="BMC Genomics">
        <title>Datura genome reveals duplications of psychoactive alkaloid biosynthetic genes and high mutation rate following tissue culture.</title>
        <authorList>
            <person name="Rajewski A."/>
            <person name="Carter-House D."/>
            <person name="Stajich J."/>
            <person name="Litt A."/>
        </authorList>
    </citation>
    <scope>NUCLEOTIDE SEQUENCE [LARGE SCALE GENOMIC DNA]</scope>
    <source>
        <strain evidence="2">AR-01</strain>
    </source>
</reference>
<feature type="compositionally biased region" description="Basic and acidic residues" evidence="1">
    <location>
        <begin position="175"/>
        <end position="184"/>
    </location>
</feature>
<keyword evidence="3" id="KW-1185">Reference proteome</keyword>
<evidence type="ECO:0000313" key="2">
    <source>
        <dbReference type="EMBL" id="MCD7459923.1"/>
    </source>
</evidence>
<organism evidence="2 3">
    <name type="scientific">Datura stramonium</name>
    <name type="common">Jimsonweed</name>
    <name type="synonym">Common thornapple</name>
    <dbReference type="NCBI Taxonomy" id="4076"/>
    <lineage>
        <taxon>Eukaryota</taxon>
        <taxon>Viridiplantae</taxon>
        <taxon>Streptophyta</taxon>
        <taxon>Embryophyta</taxon>
        <taxon>Tracheophyta</taxon>
        <taxon>Spermatophyta</taxon>
        <taxon>Magnoliopsida</taxon>
        <taxon>eudicotyledons</taxon>
        <taxon>Gunneridae</taxon>
        <taxon>Pentapetalae</taxon>
        <taxon>asterids</taxon>
        <taxon>lamiids</taxon>
        <taxon>Solanales</taxon>
        <taxon>Solanaceae</taxon>
        <taxon>Solanoideae</taxon>
        <taxon>Datureae</taxon>
        <taxon>Datura</taxon>
    </lineage>
</organism>
<accession>A0ABS8SLU6</accession>
<gene>
    <name evidence="2" type="ORF">HAX54_042338</name>
</gene>
<evidence type="ECO:0000313" key="3">
    <source>
        <dbReference type="Proteomes" id="UP000823775"/>
    </source>
</evidence>
<comment type="caution">
    <text evidence="2">The sequence shown here is derived from an EMBL/GenBank/DDBJ whole genome shotgun (WGS) entry which is preliminary data.</text>
</comment>
<proteinExistence type="predicted"/>
<feature type="compositionally biased region" description="Basic and acidic residues" evidence="1">
    <location>
        <begin position="150"/>
        <end position="159"/>
    </location>
</feature>
<dbReference type="EMBL" id="JACEIK010000622">
    <property type="protein sequence ID" value="MCD7459923.1"/>
    <property type="molecule type" value="Genomic_DNA"/>
</dbReference>
<name>A0ABS8SLU6_DATST</name>
<evidence type="ECO:0000256" key="1">
    <source>
        <dbReference type="SAM" id="MobiDB-lite"/>
    </source>
</evidence>
<feature type="region of interest" description="Disordered" evidence="1">
    <location>
        <begin position="1"/>
        <end position="29"/>
    </location>
</feature>
<dbReference type="Proteomes" id="UP000823775">
    <property type="component" value="Unassembled WGS sequence"/>
</dbReference>
<protein>
    <submittedName>
        <fullName evidence="2">Uncharacterized protein</fullName>
    </submittedName>
</protein>
<feature type="compositionally biased region" description="Basic residues" evidence="1">
    <location>
        <begin position="1"/>
        <end position="11"/>
    </location>
</feature>
<feature type="region of interest" description="Disordered" evidence="1">
    <location>
        <begin position="137"/>
        <end position="184"/>
    </location>
</feature>
<sequence>MQKTWRWKKGQNRPTLIDDGKIQSPGNGKGEATCKELVAGKGEGMPLQTSHKYATLGNGSEENNQLIELPRVHDTAEPMEKSLNTNAPIFRPKRKISWLLLTNHAKKYHLRLMRIRLRTGIYGDKLAEKEIEEGERKLWSEQIEEDMEEGERGKGKEDEQVQNFSDDDNIVNIQKEADDIGGRR</sequence>